<dbReference type="AlphaFoldDB" id="A0A2G8RYM0"/>
<protein>
    <submittedName>
        <fullName evidence="1">Uncharacterized protein</fullName>
    </submittedName>
</protein>
<name>A0A2G8RYM0_9APHY</name>
<sequence>MTTRIRPSEVTYGPAAIVAAKPILPKSRSTITLTEAQRAIMARSAADRNEQVESAIAEVYRFAESKAQYLSETCGHKSDYYLRLIFSGGVSLQKKRKPNAYNAWSHQLAKEKNGDADPGKATNLLDLQRQHREEYDKLTPQEKRDLCEALEEERDSRMFGIRVNQKGRAQDVMNTFRHIMEMCRCGIEAFIGLVRNNTEFELRPQWFFTSTPINRYLTGAIKKWDVEVIGSQFEAFSIAGCELFTFLRTVRDQAEWLKNEIRAKMNTLYADATGKKDTTMHYKDYEKVVVIDEGLTLEGWTHEVFACPSSLLTTIEPLKKLR</sequence>
<evidence type="ECO:0000313" key="1">
    <source>
        <dbReference type="EMBL" id="PIL26612.1"/>
    </source>
</evidence>
<proteinExistence type="predicted"/>
<dbReference type="EMBL" id="AYKW01000044">
    <property type="protein sequence ID" value="PIL26612.1"/>
    <property type="molecule type" value="Genomic_DNA"/>
</dbReference>
<keyword evidence="2" id="KW-1185">Reference proteome</keyword>
<dbReference type="Proteomes" id="UP000230002">
    <property type="component" value="Unassembled WGS sequence"/>
</dbReference>
<dbReference type="STRING" id="1077348.A0A2G8RYM0"/>
<accession>A0A2G8RYM0</accession>
<organism evidence="1 2">
    <name type="scientific">Ganoderma sinense ZZ0214-1</name>
    <dbReference type="NCBI Taxonomy" id="1077348"/>
    <lineage>
        <taxon>Eukaryota</taxon>
        <taxon>Fungi</taxon>
        <taxon>Dikarya</taxon>
        <taxon>Basidiomycota</taxon>
        <taxon>Agaricomycotina</taxon>
        <taxon>Agaricomycetes</taxon>
        <taxon>Polyporales</taxon>
        <taxon>Polyporaceae</taxon>
        <taxon>Ganoderma</taxon>
    </lineage>
</organism>
<reference evidence="1 2" key="1">
    <citation type="journal article" date="2015" name="Sci. Rep.">
        <title>Chromosome-level genome map provides insights into diverse defense mechanisms in the medicinal fungus Ganoderma sinense.</title>
        <authorList>
            <person name="Zhu Y."/>
            <person name="Xu J."/>
            <person name="Sun C."/>
            <person name="Zhou S."/>
            <person name="Xu H."/>
            <person name="Nelson D.R."/>
            <person name="Qian J."/>
            <person name="Song J."/>
            <person name="Luo H."/>
            <person name="Xiang L."/>
            <person name="Li Y."/>
            <person name="Xu Z."/>
            <person name="Ji A."/>
            <person name="Wang L."/>
            <person name="Lu S."/>
            <person name="Hayward A."/>
            <person name="Sun W."/>
            <person name="Li X."/>
            <person name="Schwartz D.C."/>
            <person name="Wang Y."/>
            <person name="Chen S."/>
        </authorList>
    </citation>
    <scope>NUCLEOTIDE SEQUENCE [LARGE SCALE GENOMIC DNA]</scope>
    <source>
        <strain evidence="1 2">ZZ0214-1</strain>
    </source>
</reference>
<dbReference type="OrthoDB" id="2803164at2759"/>
<gene>
    <name evidence="1" type="ORF">GSI_11306</name>
</gene>
<comment type="caution">
    <text evidence="1">The sequence shown here is derived from an EMBL/GenBank/DDBJ whole genome shotgun (WGS) entry which is preliminary data.</text>
</comment>
<evidence type="ECO:0000313" key="2">
    <source>
        <dbReference type="Proteomes" id="UP000230002"/>
    </source>
</evidence>